<dbReference type="PANTHER" id="PTHR30040">
    <property type="entry name" value="THIAMINE BIOSYNTHESIS LIPOPROTEIN APBE"/>
    <property type="match status" value="1"/>
</dbReference>
<evidence type="ECO:0000256" key="10">
    <source>
        <dbReference type="ARBA" id="ARBA00048540"/>
    </source>
</evidence>
<evidence type="ECO:0000313" key="13">
    <source>
        <dbReference type="EMBL" id="MDJ1158198.1"/>
    </source>
</evidence>
<accession>A0ABT7AFU0</accession>
<evidence type="ECO:0000256" key="3">
    <source>
        <dbReference type="ARBA" id="ARBA00016337"/>
    </source>
</evidence>
<keyword evidence="14" id="KW-1185">Reference proteome</keyword>
<keyword evidence="6 11" id="KW-0479">Metal-binding</keyword>
<evidence type="ECO:0000256" key="12">
    <source>
        <dbReference type="SAM" id="SignalP"/>
    </source>
</evidence>
<dbReference type="InterPro" id="IPR003374">
    <property type="entry name" value="ApbE-like_sf"/>
</dbReference>
<organism evidence="13 14">
    <name type="scientific">Chelatococcus albus</name>
    <dbReference type="NCBI Taxonomy" id="3047466"/>
    <lineage>
        <taxon>Bacteria</taxon>
        <taxon>Pseudomonadati</taxon>
        <taxon>Pseudomonadota</taxon>
        <taxon>Alphaproteobacteria</taxon>
        <taxon>Hyphomicrobiales</taxon>
        <taxon>Chelatococcaceae</taxon>
        <taxon>Chelatococcus</taxon>
    </lineage>
</organism>
<keyword evidence="7 11" id="KW-0274">FAD</keyword>
<comment type="similarity">
    <text evidence="11">Belongs to the ApbE family.</text>
</comment>
<evidence type="ECO:0000256" key="11">
    <source>
        <dbReference type="PIRNR" id="PIRNR006268"/>
    </source>
</evidence>
<evidence type="ECO:0000256" key="1">
    <source>
        <dbReference type="ARBA" id="ARBA00001946"/>
    </source>
</evidence>
<protein>
    <recommendedName>
        <fullName evidence="3 11">FAD:protein FMN transferase</fullName>
        <ecNumber evidence="2 11">2.7.1.180</ecNumber>
    </recommendedName>
    <alternativeName>
        <fullName evidence="9 11">Flavin transferase</fullName>
    </alternativeName>
</protein>
<dbReference type="Gene3D" id="3.10.520.10">
    <property type="entry name" value="ApbE-like domains"/>
    <property type="match status" value="1"/>
</dbReference>
<evidence type="ECO:0000256" key="2">
    <source>
        <dbReference type="ARBA" id="ARBA00011955"/>
    </source>
</evidence>
<feature type="chain" id="PRO_5046390680" description="FAD:protein FMN transferase" evidence="12">
    <location>
        <begin position="31"/>
        <end position="334"/>
    </location>
</feature>
<evidence type="ECO:0000313" key="14">
    <source>
        <dbReference type="Proteomes" id="UP001321492"/>
    </source>
</evidence>
<keyword evidence="8 11" id="KW-0460">Magnesium</keyword>
<evidence type="ECO:0000256" key="9">
    <source>
        <dbReference type="ARBA" id="ARBA00031306"/>
    </source>
</evidence>
<keyword evidence="12" id="KW-0732">Signal</keyword>
<dbReference type="InterPro" id="IPR006311">
    <property type="entry name" value="TAT_signal"/>
</dbReference>
<dbReference type="PROSITE" id="PS51318">
    <property type="entry name" value="TAT"/>
    <property type="match status" value="1"/>
</dbReference>
<dbReference type="GO" id="GO:0016740">
    <property type="term" value="F:transferase activity"/>
    <property type="evidence" value="ECO:0007669"/>
    <property type="project" value="UniProtKB-KW"/>
</dbReference>
<keyword evidence="5 11" id="KW-0808">Transferase</keyword>
<dbReference type="PIRSF" id="PIRSF006268">
    <property type="entry name" value="ApbE"/>
    <property type="match status" value="1"/>
</dbReference>
<keyword evidence="4 11" id="KW-0285">Flavoprotein</keyword>
<dbReference type="EC" id="2.7.1.180" evidence="2 11"/>
<dbReference type="RefSeq" id="WP_283740198.1">
    <property type="nucleotide sequence ID" value="NZ_JASJEV010000004.1"/>
</dbReference>
<comment type="cofactor">
    <cofactor evidence="1">
        <name>Mg(2+)</name>
        <dbReference type="ChEBI" id="CHEBI:18420"/>
    </cofactor>
</comment>
<dbReference type="InterPro" id="IPR024932">
    <property type="entry name" value="ApbE"/>
</dbReference>
<dbReference type="SUPFAM" id="SSF143631">
    <property type="entry name" value="ApbE-like"/>
    <property type="match status" value="1"/>
</dbReference>
<name>A0ABT7AFU0_9HYPH</name>
<proteinExistence type="inferred from homology"/>
<evidence type="ECO:0000256" key="5">
    <source>
        <dbReference type="ARBA" id="ARBA00022679"/>
    </source>
</evidence>
<dbReference type="Proteomes" id="UP001321492">
    <property type="component" value="Unassembled WGS sequence"/>
</dbReference>
<dbReference type="PANTHER" id="PTHR30040:SF2">
    <property type="entry name" value="FAD:PROTEIN FMN TRANSFERASE"/>
    <property type="match status" value="1"/>
</dbReference>
<reference evidence="13 14" key="1">
    <citation type="submission" date="2023-05" db="EMBL/GenBank/DDBJ databases">
        <title>Chelatococcus sp. nov., a moderately thermophilic bacterium isolated from hot spring microbial mat.</title>
        <authorList>
            <person name="Hu C.-J."/>
            <person name="Li W.-J."/>
        </authorList>
    </citation>
    <scope>NUCLEOTIDE SEQUENCE [LARGE SCALE GENOMIC DNA]</scope>
    <source>
        <strain evidence="13 14">SYSU G07232</strain>
    </source>
</reference>
<comment type="caution">
    <text evidence="13">The sequence shown here is derived from an EMBL/GenBank/DDBJ whole genome shotgun (WGS) entry which is preliminary data.</text>
</comment>
<sequence length="334" mass="35160">MTEQLTRRRFIALSAAAGGLALLPPGAARAAARPEVVTWRGTVLGAVATFQIHHHDRAAGEHLVARALAEVRRLEGLFSLYRADSLLVALNRQGALAAPPADFMALLEDCRRFAELTDGAFDPTVQPLWRLYADHFARPGADPAGPGEEAVSAALARVGHVHLLVGRDRVAFARRGMALTLNGIAQGFVTDHVVDLLRAEGIAHSLVDMGEVRALGPRPDGRPWAVGIADPSAPGALAATLPLTDRAVATSAPSGFRFDPGGAFHHLFDPRTGRSPGRYASVTVVMPTATEADALSTAFSLMAPDDIRRVLGRIGHGTARLTLAEGGVMEVAGT</sequence>
<feature type="signal peptide" evidence="12">
    <location>
        <begin position="1"/>
        <end position="30"/>
    </location>
</feature>
<dbReference type="Pfam" id="PF02424">
    <property type="entry name" value="ApbE"/>
    <property type="match status" value="1"/>
</dbReference>
<dbReference type="EMBL" id="JASJEV010000004">
    <property type="protein sequence ID" value="MDJ1158198.1"/>
    <property type="molecule type" value="Genomic_DNA"/>
</dbReference>
<evidence type="ECO:0000256" key="6">
    <source>
        <dbReference type="ARBA" id="ARBA00022723"/>
    </source>
</evidence>
<evidence type="ECO:0000256" key="8">
    <source>
        <dbReference type="ARBA" id="ARBA00022842"/>
    </source>
</evidence>
<comment type="catalytic activity">
    <reaction evidence="10 11">
        <text>L-threonyl-[protein] + FAD = FMN-L-threonyl-[protein] + AMP + H(+)</text>
        <dbReference type="Rhea" id="RHEA:36847"/>
        <dbReference type="Rhea" id="RHEA-COMP:11060"/>
        <dbReference type="Rhea" id="RHEA-COMP:11061"/>
        <dbReference type="ChEBI" id="CHEBI:15378"/>
        <dbReference type="ChEBI" id="CHEBI:30013"/>
        <dbReference type="ChEBI" id="CHEBI:57692"/>
        <dbReference type="ChEBI" id="CHEBI:74257"/>
        <dbReference type="ChEBI" id="CHEBI:456215"/>
        <dbReference type="EC" id="2.7.1.180"/>
    </reaction>
</comment>
<evidence type="ECO:0000256" key="7">
    <source>
        <dbReference type="ARBA" id="ARBA00022827"/>
    </source>
</evidence>
<gene>
    <name evidence="13" type="ORF">QNA08_08125</name>
</gene>
<evidence type="ECO:0000256" key="4">
    <source>
        <dbReference type="ARBA" id="ARBA00022630"/>
    </source>
</evidence>